<proteinExistence type="predicted"/>
<name>A0A9W6ZJ86_9STRA</name>
<sequence length="84" mass="9158">MGGFVSPVVGIHPLAAGIYTGSFMALVSNIRYNLLQHVMEPFIETKISGWSMRTAVFVVRALNGFLGSYLAITGMRLVGLQRVK</sequence>
<comment type="caution">
    <text evidence="2">The sequence shown here is derived from an EMBL/GenBank/DDBJ whole genome shotgun (WGS) entry which is preliminary data.</text>
</comment>
<feature type="transmembrane region" description="Helical" evidence="1">
    <location>
        <begin position="55"/>
        <end position="78"/>
    </location>
</feature>
<keyword evidence="1" id="KW-1133">Transmembrane helix</keyword>
<accession>A0A9W6ZJ86</accession>
<dbReference type="Proteomes" id="UP001165082">
    <property type="component" value="Unassembled WGS sequence"/>
</dbReference>
<dbReference type="EMBL" id="BRXZ01002044">
    <property type="protein sequence ID" value="GMH53096.1"/>
    <property type="molecule type" value="Genomic_DNA"/>
</dbReference>
<evidence type="ECO:0000313" key="3">
    <source>
        <dbReference type="Proteomes" id="UP001165082"/>
    </source>
</evidence>
<gene>
    <name evidence="2" type="ORF">TrRE_jg11849</name>
</gene>
<keyword evidence="1" id="KW-0472">Membrane</keyword>
<keyword evidence="3" id="KW-1185">Reference proteome</keyword>
<keyword evidence="1" id="KW-0812">Transmembrane</keyword>
<dbReference type="OrthoDB" id="205639at2759"/>
<reference evidence="2" key="1">
    <citation type="submission" date="2022-07" db="EMBL/GenBank/DDBJ databases">
        <title>Genome analysis of Parmales, a sister group of diatoms, reveals the evolutionary specialization of diatoms from phago-mixotrophs to photoautotrophs.</title>
        <authorList>
            <person name="Ban H."/>
            <person name="Sato S."/>
            <person name="Yoshikawa S."/>
            <person name="Kazumasa Y."/>
            <person name="Nakamura Y."/>
            <person name="Ichinomiya M."/>
            <person name="Saitoh K."/>
            <person name="Sato N."/>
            <person name="Blanc-Mathieu R."/>
            <person name="Endo H."/>
            <person name="Kuwata A."/>
            <person name="Ogata H."/>
        </authorList>
    </citation>
    <scope>NUCLEOTIDE SEQUENCE</scope>
</reference>
<feature type="transmembrane region" description="Helical" evidence="1">
    <location>
        <begin position="14"/>
        <end position="34"/>
    </location>
</feature>
<organism evidence="2 3">
    <name type="scientific">Triparma retinervis</name>
    <dbReference type="NCBI Taxonomy" id="2557542"/>
    <lineage>
        <taxon>Eukaryota</taxon>
        <taxon>Sar</taxon>
        <taxon>Stramenopiles</taxon>
        <taxon>Ochrophyta</taxon>
        <taxon>Bolidophyceae</taxon>
        <taxon>Parmales</taxon>
        <taxon>Triparmaceae</taxon>
        <taxon>Triparma</taxon>
    </lineage>
</organism>
<protein>
    <submittedName>
        <fullName evidence="2">Uncharacterized protein</fullName>
    </submittedName>
</protein>
<evidence type="ECO:0000256" key="1">
    <source>
        <dbReference type="SAM" id="Phobius"/>
    </source>
</evidence>
<evidence type="ECO:0000313" key="2">
    <source>
        <dbReference type="EMBL" id="GMH53096.1"/>
    </source>
</evidence>
<dbReference type="AlphaFoldDB" id="A0A9W6ZJ86"/>